<dbReference type="GO" id="GO:0020037">
    <property type="term" value="F:heme binding"/>
    <property type="evidence" value="ECO:0007669"/>
    <property type="project" value="InterPro"/>
</dbReference>
<evidence type="ECO:0000256" key="4">
    <source>
        <dbReference type="ARBA" id="ARBA00023004"/>
    </source>
</evidence>
<keyword evidence="2" id="KW-0349">Heme</keyword>
<dbReference type="Gene3D" id="1.10.630.10">
    <property type="entry name" value="Cytochrome P450"/>
    <property type="match status" value="1"/>
</dbReference>
<keyword evidence="4" id="KW-0408">Iron</keyword>
<accession>A0A0G0A4R5</accession>
<organism evidence="5 6">
    <name type="scientific">Trichoderma harzianum</name>
    <name type="common">Hypocrea lixii</name>
    <dbReference type="NCBI Taxonomy" id="5544"/>
    <lineage>
        <taxon>Eukaryota</taxon>
        <taxon>Fungi</taxon>
        <taxon>Dikarya</taxon>
        <taxon>Ascomycota</taxon>
        <taxon>Pezizomycotina</taxon>
        <taxon>Sordariomycetes</taxon>
        <taxon>Hypocreomycetidae</taxon>
        <taxon>Hypocreales</taxon>
        <taxon>Hypocreaceae</taxon>
        <taxon>Trichoderma</taxon>
    </lineage>
</organism>
<dbReference type="Proteomes" id="UP000034112">
    <property type="component" value="Unassembled WGS sequence"/>
</dbReference>
<dbReference type="InterPro" id="IPR036396">
    <property type="entry name" value="Cyt_P450_sf"/>
</dbReference>
<dbReference type="GO" id="GO:0005506">
    <property type="term" value="F:iron ion binding"/>
    <property type="evidence" value="ECO:0007669"/>
    <property type="project" value="InterPro"/>
</dbReference>
<reference evidence="6" key="1">
    <citation type="journal article" date="2015" name="Genome Announc.">
        <title>Draft whole-genome sequence of the biocontrol agent Trichoderma harzianum T6776.</title>
        <authorList>
            <person name="Baroncelli R."/>
            <person name="Piaggeschi G."/>
            <person name="Fiorini L."/>
            <person name="Bertolini E."/>
            <person name="Zapparata A."/>
            <person name="Pe M.E."/>
            <person name="Sarrocco S."/>
            <person name="Vannacci G."/>
        </authorList>
    </citation>
    <scope>NUCLEOTIDE SEQUENCE [LARGE SCALE GENOMIC DNA]</scope>
    <source>
        <strain evidence="6">T6776</strain>
    </source>
</reference>
<comment type="similarity">
    <text evidence="1">Belongs to the cytochrome P450 family.</text>
</comment>
<dbReference type="GO" id="GO:0016705">
    <property type="term" value="F:oxidoreductase activity, acting on paired donors, with incorporation or reduction of molecular oxygen"/>
    <property type="evidence" value="ECO:0007669"/>
    <property type="project" value="InterPro"/>
</dbReference>
<dbReference type="PANTHER" id="PTHR24305">
    <property type="entry name" value="CYTOCHROME P450"/>
    <property type="match status" value="1"/>
</dbReference>
<dbReference type="AlphaFoldDB" id="A0A0G0A4R5"/>
<evidence type="ECO:0000256" key="1">
    <source>
        <dbReference type="ARBA" id="ARBA00010617"/>
    </source>
</evidence>
<dbReference type="OrthoDB" id="3934656at2759"/>
<evidence type="ECO:0000256" key="2">
    <source>
        <dbReference type="ARBA" id="ARBA00022617"/>
    </source>
</evidence>
<dbReference type="InterPro" id="IPR001128">
    <property type="entry name" value="Cyt_P450"/>
</dbReference>
<dbReference type="OMA" id="CPYLQAV"/>
<dbReference type="Pfam" id="PF00067">
    <property type="entry name" value="p450"/>
    <property type="match status" value="1"/>
</dbReference>
<gene>
    <name evidence="5" type="ORF">THAR02_07748</name>
</gene>
<dbReference type="SUPFAM" id="SSF48264">
    <property type="entry name" value="Cytochrome P450"/>
    <property type="match status" value="1"/>
</dbReference>
<dbReference type="PANTHER" id="PTHR24305:SF166">
    <property type="entry name" value="CYTOCHROME P450 12A4, MITOCHONDRIAL-RELATED"/>
    <property type="match status" value="1"/>
</dbReference>
<evidence type="ECO:0000313" key="6">
    <source>
        <dbReference type="Proteomes" id="UP000034112"/>
    </source>
</evidence>
<dbReference type="InterPro" id="IPR050121">
    <property type="entry name" value="Cytochrome_P450_monoxygenase"/>
</dbReference>
<name>A0A0G0A4R5_TRIHA</name>
<dbReference type="GO" id="GO:0004497">
    <property type="term" value="F:monooxygenase activity"/>
    <property type="evidence" value="ECO:0007669"/>
    <property type="project" value="InterPro"/>
</dbReference>
<dbReference type="EMBL" id="JOKZ01000272">
    <property type="protein sequence ID" value="KKP00164.1"/>
    <property type="molecule type" value="Genomic_DNA"/>
</dbReference>
<protein>
    <submittedName>
        <fullName evidence="5">Cytochrome P450</fullName>
    </submittedName>
</protein>
<keyword evidence="3" id="KW-0479">Metal-binding</keyword>
<proteinExistence type="inferred from homology"/>
<evidence type="ECO:0000313" key="5">
    <source>
        <dbReference type="EMBL" id="KKP00164.1"/>
    </source>
</evidence>
<comment type="caution">
    <text evidence="5">The sequence shown here is derived from an EMBL/GenBank/DDBJ whole genome shotgun (WGS) entry which is preliminary data.</text>
</comment>
<sequence length="407" mass="45679">MLGLILSSALGPFLLFGSALIVASAGYVVYQCFFSPIAAFPGPFAAKFTKIWRAYATYRGVSGAFPKSACYSVLKGSRPFDLTGERNEKIHSAQRRLVARPYSMESVVHLERQVTHLIDDFLVKLDTFAASSRIIDIGNWFQLFAFDVIGAVSFTKPFGFVAKGDDDGIFARIEGSLANTAWLMHVPWFFNFHQKYILPVFGNFLRSNDRNDFFFKFAKSEVQDRRDKGGNDNDLVGQLFQAAHSKTELNDSVISFMMASNVFAGSDTTSLSLRGIFLNLLRHPHVLSKLRAELEERRAAGHLSSPVTFQEAEASPYLQAVMHEAMRVFSPVGFNPDRDVPKEGMTINGIFVPGGTVVGSSAWVVHRMPEVWGADFEEFRPERWLERESAGELSEKRISTRWCMEKH</sequence>
<evidence type="ECO:0000256" key="3">
    <source>
        <dbReference type="ARBA" id="ARBA00022723"/>
    </source>
</evidence>